<organism evidence="1 2">
    <name type="scientific">Cannabis sativa</name>
    <name type="common">Hemp</name>
    <name type="synonym">Marijuana</name>
    <dbReference type="NCBI Taxonomy" id="3483"/>
    <lineage>
        <taxon>Eukaryota</taxon>
        <taxon>Viridiplantae</taxon>
        <taxon>Streptophyta</taxon>
        <taxon>Embryophyta</taxon>
        <taxon>Tracheophyta</taxon>
        <taxon>Spermatophyta</taxon>
        <taxon>Magnoliopsida</taxon>
        <taxon>eudicotyledons</taxon>
        <taxon>Gunneridae</taxon>
        <taxon>Pentapetalae</taxon>
        <taxon>rosids</taxon>
        <taxon>fabids</taxon>
        <taxon>Rosales</taxon>
        <taxon>Cannabaceae</taxon>
        <taxon>Cannabis</taxon>
    </lineage>
</organism>
<proteinExistence type="predicted"/>
<protein>
    <submittedName>
        <fullName evidence="1">Uncharacterized protein</fullName>
    </submittedName>
</protein>
<evidence type="ECO:0000313" key="1">
    <source>
        <dbReference type="EMBL" id="KAF4390780.1"/>
    </source>
</evidence>
<dbReference type="EMBL" id="JAATIQ010000062">
    <property type="protein sequence ID" value="KAF4390780.1"/>
    <property type="molecule type" value="Genomic_DNA"/>
</dbReference>
<name>A0A7J6H873_CANSA</name>
<comment type="caution">
    <text evidence="1">The sequence shown here is derived from an EMBL/GenBank/DDBJ whole genome shotgun (WGS) entry which is preliminary data.</text>
</comment>
<dbReference type="AlphaFoldDB" id="A0A7J6H873"/>
<accession>A0A7J6H873</accession>
<keyword evidence="2" id="KW-1185">Reference proteome</keyword>
<gene>
    <name evidence="1" type="ORF">G4B88_015670</name>
</gene>
<dbReference type="Proteomes" id="UP000583929">
    <property type="component" value="Unassembled WGS sequence"/>
</dbReference>
<sequence>MDNVKWGDFAFVLHLRRVTIQLGFGHLRKTLQPLSPLIELKKMYEDVTHIYDEMFTLRDRKIITTTEIPPPLLSSPPH</sequence>
<evidence type="ECO:0000313" key="2">
    <source>
        <dbReference type="Proteomes" id="UP000583929"/>
    </source>
</evidence>
<reference evidence="1 2" key="1">
    <citation type="journal article" date="2020" name="bioRxiv">
        <title>Sequence and annotation of 42 cannabis genomes reveals extensive copy number variation in cannabinoid synthesis and pathogen resistance genes.</title>
        <authorList>
            <person name="Mckernan K.J."/>
            <person name="Helbert Y."/>
            <person name="Kane L.T."/>
            <person name="Ebling H."/>
            <person name="Zhang L."/>
            <person name="Liu B."/>
            <person name="Eaton Z."/>
            <person name="Mclaughlin S."/>
            <person name="Kingan S."/>
            <person name="Baybayan P."/>
            <person name="Concepcion G."/>
            <person name="Jordan M."/>
            <person name="Riva A."/>
            <person name="Barbazuk W."/>
            <person name="Harkins T."/>
        </authorList>
    </citation>
    <scope>NUCLEOTIDE SEQUENCE [LARGE SCALE GENOMIC DNA]</scope>
    <source>
        <strain evidence="2">cv. Jamaican Lion 4</strain>
        <tissue evidence="1">Leaf</tissue>
    </source>
</reference>